<dbReference type="AlphaFoldDB" id="A0AAE9DT56"/>
<dbReference type="Proteomes" id="UP000827892">
    <property type="component" value="Chromosome I"/>
</dbReference>
<evidence type="ECO:0000313" key="1">
    <source>
        <dbReference type="EMBL" id="ULU11429.1"/>
    </source>
</evidence>
<sequence length="148" mass="17282">MDIDELSNNLLNIVNAKDSILEGSKVEMSVVDTFFKLFPNHRSAHIEAAINRELPENSGIFDIANISLSNQSSYYFQRFRGRNLFYCEAKMDTSDIIDFLNKIIGYCPKQIPLRNTMFYEIKRKIDERKGYINFENDDFELFIPSTTE</sequence>
<protein>
    <submittedName>
        <fullName evidence="1">Uncharacterized protein</fullName>
    </submittedName>
</protein>
<accession>A0AAE9DT56</accession>
<organism evidence="1 2">
    <name type="scientific">Caenorhabditis briggsae</name>
    <dbReference type="NCBI Taxonomy" id="6238"/>
    <lineage>
        <taxon>Eukaryota</taxon>
        <taxon>Metazoa</taxon>
        <taxon>Ecdysozoa</taxon>
        <taxon>Nematoda</taxon>
        <taxon>Chromadorea</taxon>
        <taxon>Rhabditida</taxon>
        <taxon>Rhabditina</taxon>
        <taxon>Rhabditomorpha</taxon>
        <taxon>Rhabditoidea</taxon>
        <taxon>Rhabditidae</taxon>
        <taxon>Peloderinae</taxon>
        <taxon>Caenorhabditis</taxon>
    </lineage>
</organism>
<reference evidence="1 2" key="1">
    <citation type="submission" date="2022-05" db="EMBL/GenBank/DDBJ databases">
        <title>Chromosome-level reference genomes for two strains of Caenorhabditis briggsae: an improved platform for comparative genomics.</title>
        <authorList>
            <person name="Stevens L."/>
            <person name="Andersen E.C."/>
        </authorList>
    </citation>
    <scope>NUCLEOTIDE SEQUENCE [LARGE SCALE GENOMIC DNA]</scope>
    <source>
        <strain evidence="1">QX1410_ONT</strain>
        <tissue evidence="1">Whole-organism</tissue>
    </source>
</reference>
<gene>
    <name evidence="1" type="ORF">L3Y34_015104</name>
</gene>
<dbReference type="EMBL" id="CP090891">
    <property type="protein sequence ID" value="ULU11429.1"/>
    <property type="molecule type" value="Genomic_DNA"/>
</dbReference>
<name>A0AAE9DT56_CAEBR</name>
<evidence type="ECO:0000313" key="2">
    <source>
        <dbReference type="Proteomes" id="UP000827892"/>
    </source>
</evidence>
<proteinExistence type="predicted"/>